<dbReference type="Pfam" id="PF00534">
    <property type="entry name" value="Glycos_transf_1"/>
    <property type="match status" value="1"/>
</dbReference>
<evidence type="ECO:0000256" key="2">
    <source>
        <dbReference type="ARBA" id="ARBA00022679"/>
    </source>
</evidence>
<dbReference type="GO" id="GO:0016757">
    <property type="term" value="F:glycosyltransferase activity"/>
    <property type="evidence" value="ECO:0007669"/>
    <property type="project" value="UniProtKB-KW"/>
</dbReference>
<dbReference type="SUPFAM" id="SSF53756">
    <property type="entry name" value="UDP-Glycosyltransferase/glycogen phosphorylase"/>
    <property type="match status" value="1"/>
</dbReference>
<organism evidence="5 6">
    <name type="scientific">Winogradskyella sediminis</name>
    <dbReference type="NCBI Taxonomy" id="1382466"/>
    <lineage>
        <taxon>Bacteria</taxon>
        <taxon>Pseudomonadati</taxon>
        <taxon>Bacteroidota</taxon>
        <taxon>Flavobacteriia</taxon>
        <taxon>Flavobacteriales</taxon>
        <taxon>Flavobacteriaceae</taxon>
        <taxon>Winogradskyella</taxon>
    </lineage>
</organism>
<reference evidence="5 6" key="1">
    <citation type="submission" date="2016-10" db="EMBL/GenBank/DDBJ databases">
        <authorList>
            <person name="Varghese N."/>
            <person name="Submissions S."/>
        </authorList>
    </citation>
    <scope>NUCLEOTIDE SEQUENCE [LARGE SCALE GENOMIC DNA]</scope>
    <source>
        <strain evidence="5 6">RHA_55</strain>
    </source>
</reference>
<gene>
    <name evidence="5" type="ORF">SAMN04489797_2561</name>
</gene>
<dbReference type="EMBL" id="LT629774">
    <property type="protein sequence ID" value="SDS84403.1"/>
    <property type="molecule type" value="Genomic_DNA"/>
</dbReference>
<dbReference type="AlphaFoldDB" id="A0A1H1VI32"/>
<name>A0A1H1VI32_9FLAO</name>
<keyword evidence="2 5" id="KW-0808">Transferase</keyword>
<evidence type="ECO:0000256" key="1">
    <source>
        <dbReference type="ARBA" id="ARBA00022676"/>
    </source>
</evidence>
<feature type="domain" description="Glycosyl transferase family 1" evidence="3">
    <location>
        <begin position="180"/>
        <end position="333"/>
    </location>
</feature>
<accession>A0A1H1VI32</accession>
<keyword evidence="6" id="KW-1185">Reference proteome</keyword>
<evidence type="ECO:0000259" key="3">
    <source>
        <dbReference type="Pfam" id="PF00534"/>
    </source>
</evidence>
<dbReference type="Pfam" id="PF13439">
    <property type="entry name" value="Glyco_transf_4"/>
    <property type="match status" value="1"/>
</dbReference>
<evidence type="ECO:0000259" key="4">
    <source>
        <dbReference type="Pfam" id="PF13439"/>
    </source>
</evidence>
<protein>
    <submittedName>
        <fullName evidence="5">Glycosyltransferase involved in cell wall bisynthesis</fullName>
    </submittedName>
</protein>
<feature type="domain" description="Glycosyltransferase subfamily 4-like N-terminal" evidence="4">
    <location>
        <begin position="18"/>
        <end position="168"/>
    </location>
</feature>
<sequence length="363" mass="41364">MSKKIKILYTIPNFDRAGSGKVVYDLVKGLDKTKFAPEICVFHTRGAFYSEVEALGVPIHVFKFEATYKPITTFVFRVFKIARFFKTQQFDLIHSWHYTSDFSEPLAARLAGIPYVYTKKAMGWGNKAWKIRTYLSAKVIAINTDMMTEFFYNMKTKVVQLPLGVDTEIYKPLKADVSLKKQLGIQELDFVIVSVVNMVPVKGIELLLEAVNQISSSSSIKVLIVGHNESDYAKGLMQKYGSHRFVFVGKQLDVKPYIALADVFVIPTKDEGRREGMPVAPLEAMAMGIPVIGANISGIKDILQDFPELLFKPSHTEDLKQKIEYFMANRPIYKNKLVALIHEKYNLSKFINDREQFYKSILK</sequence>
<dbReference type="Gene3D" id="3.40.50.2000">
    <property type="entry name" value="Glycogen Phosphorylase B"/>
    <property type="match status" value="2"/>
</dbReference>
<dbReference type="STRING" id="1249933.SAMN04489797_2561"/>
<dbReference type="RefSeq" id="WP_092447059.1">
    <property type="nucleotide sequence ID" value="NZ_LT629774.1"/>
</dbReference>
<dbReference type="Proteomes" id="UP000198963">
    <property type="component" value="Chromosome I"/>
</dbReference>
<proteinExistence type="predicted"/>
<dbReference type="InterPro" id="IPR028098">
    <property type="entry name" value="Glyco_trans_4-like_N"/>
</dbReference>
<evidence type="ECO:0000313" key="6">
    <source>
        <dbReference type="Proteomes" id="UP000198963"/>
    </source>
</evidence>
<keyword evidence="1" id="KW-0328">Glycosyltransferase</keyword>
<dbReference type="PANTHER" id="PTHR12526">
    <property type="entry name" value="GLYCOSYLTRANSFERASE"/>
    <property type="match status" value="1"/>
</dbReference>
<evidence type="ECO:0000313" key="5">
    <source>
        <dbReference type="EMBL" id="SDS84403.1"/>
    </source>
</evidence>
<dbReference type="PANTHER" id="PTHR12526:SF629">
    <property type="entry name" value="TEICHURONIC ACID BIOSYNTHESIS GLYCOSYLTRANSFERASE TUAH-RELATED"/>
    <property type="match status" value="1"/>
</dbReference>
<dbReference type="InterPro" id="IPR001296">
    <property type="entry name" value="Glyco_trans_1"/>
</dbReference>